<comment type="subcellular location">
    <subcellularLocation>
        <location evidence="1">Golgi apparatus membrane</location>
        <topology evidence="1">Single-pass membrane protein</topology>
    </subcellularLocation>
</comment>
<evidence type="ECO:0000256" key="7">
    <source>
        <dbReference type="SAM" id="Coils"/>
    </source>
</evidence>
<evidence type="ECO:0000256" key="9">
    <source>
        <dbReference type="SAM" id="Phobius"/>
    </source>
</evidence>
<evidence type="ECO:0000313" key="11">
    <source>
        <dbReference type="Proteomes" id="UP000481153"/>
    </source>
</evidence>
<evidence type="ECO:0000256" key="1">
    <source>
        <dbReference type="ARBA" id="ARBA00004194"/>
    </source>
</evidence>
<dbReference type="GO" id="GO:0007030">
    <property type="term" value="P:Golgi organization"/>
    <property type="evidence" value="ECO:0007669"/>
    <property type="project" value="InterPro"/>
</dbReference>
<feature type="region of interest" description="Disordered" evidence="8">
    <location>
        <begin position="21"/>
        <end position="47"/>
    </location>
</feature>
<feature type="coiled-coil region" evidence="7">
    <location>
        <begin position="140"/>
        <end position="213"/>
    </location>
</feature>
<feature type="region of interest" description="Disordered" evidence="8">
    <location>
        <begin position="72"/>
        <end position="97"/>
    </location>
</feature>
<feature type="transmembrane region" description="Helical" evidence="9">
    <location>
        <begin position="523"/>
        <end position="543"/>
    </location>
</feature>
<evidence type="ECO:0000256" key="4">
    <source>
        <dbReference type="ARBA" id="ARBA00023034"/>
    </source>
</evidence>
<evidence type="ECO:0000256" key="3">
    <source>
        <dbReference type="ARBA" id="ARBA00022989"/>
    </source>
</evidence>
<feature type="coiled-coil region" evidence="7">
    <location>
        <begin position="342"/>
        <end position="390"/>
    </location>
</feature>
<feature type="coiled-coil region" evidence="7">
    <location>
        <begin position="239"/>
        <end position="305"/>
    </location>
</feature>
<feature type="compositionally biased region" description="Polar residues" evidence="8">
    <location>
        <begin position="76"/>
        <end position="92"/>
    </location>
</feature>
<dbReference type="PANTHER" id="PTHR13815:SF7">
    <property type="entry name" value="GOLGIN SUBFAMILY A MEMBER 5"/>
    <property type="match status" value="1"/>
</dbReference>
<keyword evidence="11" id="KW-1185">Reference proteome</keyword>
<organism evidence="10 11">
    <name type="scientific">Aphanomyces euteiches</name>
    <dbReference type="NCBI Taxonomy" id="100861"/>
    <lineage>
        <taxon>Eukaryota</taxon>
        <taxon>Sar</taxon>
        <taxon>Stramenopiles</taxon>
        <taxon>Oomycota</taxon>
        <taxon>Saprolegniomycetes</taxon>
        <taxon>Saprolegniales</taxon>
        <taxon>Verrucalvaceae</taxon>
        <taxon>Aphanomyces</taxon>
    </lineage>
</organism>
<evidence type="ECO:0000256" key="5">
    <source>
        <dbReference type="ARBA" id="ARBA00023054"/>
    </source>
</evidence>
<keyword evidence="4" id="KW-0333">Golgi apparatus</keyword>
<dbReference type="EMBL" id="VJMJ01000127">
    <property type="protein sequence ID" value="KAF0732969.1"/>
    <property type="molecule type" value="Genomic_DNA"/>
</dbReference>
<comment type="caution">
    <text evidence="10">The sequence shown here is derived from an EMBL/GenBank/DDBJ whole genome shotgun (WGS) entry which is preliminary data.</text>
</comment>
<dbReference type="GO" id="GO:0031985">
    <property type="term" value="C:Golgi cisterna"/>
    <property type="evidence" value="ECO:0007669"/>
    <property type="project" value="TreeGrafter"/>
</dbReference>
<dbReference type="PANTHER" id="PTHR13815">
    <property type="entry name" value="GOLGIN-84"/>
    <property type="match status" value="1"/>
</dbReference>
<feature type="coiled-coil region" evidence="7">
    <location>
        <begin position="434"/>
        <end position="468"/>
    </location>
</feature>
<evidence type="ECO:0000313" key="10">
    <source>
        <dbReference type="EMBL" id="KAF0732969.1"/>
    </source>
</evidence>
<reference evidence="10 11" key="1">
    <citation type="submission" date="2019-07" db="EMBL/GenBank/DDBJ databases">
        <title>Genomics analysis of Aphanomyces spp. identifies a new class of oomycete effector associated with host adaptation.</title>
        <authorList>
            <person name="Gaulin E."/>
        </authorList>
    </citation>
    <scope>NUCLEOTIDE SEQUENCE [LARGE SCALE GENOMIC DNA]</scope>
    <source>
        <strain evidence="10 11">ATCC 201684</strain>
    </source>
</reference>
<gene>
    <name evidence="10" type="ORF">Ae201684_010074</name>
</gene>
<dbReference type="Proteomes" id="UP000481153">
    <property type="component" value="Unassembled WGS sequence"/>
</dbReference>
<protein>
    <recommendedName>
        <fullName evidence="12">Golgin-84</fullName>
    </recommendedName>
</protein>
<feature type="compositionally biased region" description="Basic and acidic residues" evidence="8">
    <location>
        <begin position="29"/>
        <end position="47"/>
    </location>
</feature>
<dbReference type="AlphaFoldDB" id="A0A6G0WZL3"/>
<keyword evidence="6 9" id="KW-0472">Membrane</keyword>
<evidence type="ECO:0008006" key="12">
    <source>
        <dbReference type="Google" id="ProtNLM"/>
    </source>
</evidence>
<name>A0A6G0WZL3_9STRA</name>
<dbReference type="VEuPathDB" id="FungiDB:AeMF1_021712"/>
<keyword evidence="2 9" id="KW-0812">Transmembrane</keyword>
<evidence type="ECO:0000256" key="6">
    <source>
        <dbReference type="ARBA" id="ARBA00023136"/>
    </source>
</evidence>
<keyword evidence="5 7" id="KW-0175">Coiled coil</keyword>
<dbReference type="GO" id="GO:0000139">
    <property type="term" value="C:Golgi membrane"/>
    <property type="evidence" value="ECO:0007669"/>
    <property type="project" value="UniProtKB-SubCell"/>
</dbReference>
<keyword evidence="3 9" id="KW-1133">Transmembrane helix</keyword>
<dbReference type="InterPro" id="IPR019177">
    <property type="entry name" value="Golgin_subfamily_A_member_5"/>
</dbReference>
<dbReference type="Gene3D" id="1.10.287.1490">
    <property type="match status" value="1"/>
</dbReference>
<evidence type="ECO:0000256" key="8">
    <source>
        <dbReference type="SAM" id="MobiDB-lite"/>
    </source>
</evidence>
<evidence type="ECO:0000256" key="2">
    <source>
        <dbReference type="ARBA" id="ARBA00022692"/>
    </source>
</evidence>
<sequence>MSWLSNSLQLAGELLESVDQKASVTFKPRGAEEKKKPKQEDGELKDFRVGSDQAAAFSVAWEIKPVSGGEYEFEMQSPSSAQMPSRSNSSLQLAGPHDADTFSEWSEVDNESNSGIVIDEMPLSSSSSTRSHLPPLPADMQTMRSETLRLRRENSKLRNDLSSVERQLSNSQEQLEVCQEELEALDKECMDKIASLEREIAQLKAEKAGDEGQFVEALAAKDTHALTLQTELSSFKKLLLDQSNEVDRLKNTLAELTSSKEVAWSNAASGEAHLQQRLTSVQTELKDALAQVALLKKENNETKQSMYARQCALEATNAELTNLVAKLEQNASKSSTPTDKALQQTQETLASTKKLLHEESRKSLLQSQEIARLTQDMTALQTLVLQKEQQHNAIVHKLQQQLDEKSKLTLRTATISTRTAAPSTAQPASNDAQMQAMTRRLLEKQEQLDALRSRYTTLEVRFNELKASKDDKNDAMETHMLPTTRPYSGRARLPQHKIPALEAADRIMLTIGRFLRAYPNARLAVLGYLILLHIWAFVILSFHTSHLNDEVHPKSKTP</sequence>
<accession>A0A6G0WZL3</accession>
<proteinExistence type="predicted"/>
<dbReference type="GO" id="GO:0000301">
    <property type="term" value="P:retrograde transport, vesicle recycling within Golgi"/>
    <property type="evidence" value="ECO:0007669"/>
    <property type="project" value="TreeGrafter"/>
</dbReference>